<keyword evidence="2" id="KW-1185">Reference proteome</keyword>
<dbReference type="EMBL" id="CM046119">
    <property type="protein sequence ID" value="KAI8425780.1"/>
    <property type="molecule type" value="Genomic_DNA"/>
</dbReference>
<comment type="caution">
    <text evidence="1">The sequence shown here is derived from an EMBL/GenBank/DDBJ whole genome shotgun (WGS) entry which is preliminary data.</text>
</comment>
<proteinExistence type="predicted"/>
<organism evidence="1 2">
    <name type="scientific">Choristoneura fumiferana</name>
    <name type="common">Spruce budworm moth</name>
    <name type="synonym">Archips fumiferana</name>
    <dbReference type="NCBI Taxonomy" id="7141"/>
    <lineage>
        <taxon>Eukaryota</taxon>
        <taxon>Metazoa</taxon>
        <taxon>Ecdysozoa</taxon>
        <taxon>Arthropoda</taxon>
        <taxon>Hexapoda</taxon>
        <taxon>Insecta</taxon>
        <taxon>Pterygota</taxon>
        <taxon>Neoptera</taxon>
        <taxon>Endopterygota</taxon>
        <taxon>Lepidoptera</taxon>
        <taxon>Glossata</taxon>
        <taxon>Ditrysia</taxon>
        <taxon>Tortricoidea</taxon>
        <taxon>Tortricidae</taxon>
        <taxon>Tortricinae</taxon>
        <taxon>Choristoneura</taxon>
    </lineage>
</organism>
<gene>
    <name evidence="1" type="ORF">MSG28_011563</name>
</gene>
<accession>A0ACC0JNS6</accession>
<name>A0ACC0JNS6_CHOFU</name>
<dbReference type="Proteomes" id="UP001064048">
    <property type="component" value="Chromosome 19"/>
</dbReference>
<evidence type="ECO:0000313" key="2">
    <source>
        <dbReference type="Proteomes" id="UP001064048"/>
    </source>
</evidence>
<reference evidence="1 2" key="1">
    <citation type="journal article" date="2022" name="Genome Biol. Evol.">
        <title>The Spruce Budworm Genome: Reconstructing the Evolutionary History of Antifreeze Proteins.</title>
        <authorList>
            <person name="Beliveau C."/>
            <person name="Gagne P."/>
            <person name="Picq S."/>
            <person name="Vernygora O."/>
            <person name="Keeling C.I."/>
            <person name="Pinkney K."/>
            <person name="Doucet D."/>
            <person name="Wen F."/>
            <person name="Johnston J.S."/>
            <person name="Maaroufi H."/>
            <person name="Boyle B."/>
            <person name="Laroche J."/>
            <person name="Dewar K."/>
            <person name="Juretic N."/>
            <person name="Blackburn G."/>
            <person name="Nisole A."/>
            <person name="Brunet B."/>
            <person name="Brandao M."/>
            <person name="Lumley L."/>
            <person name="Duan J."/>
            <person name="Quan G."/>
            <person name="Lucarotti C.J."/>
            <person name="Roe A.D."/>
            <person name="Sperling F.A.H."/>
            <person name="Levesque R.C."/>
            <person name="Cusson M."/>
        </authorList>
    </citation>
    <scope>NUCLEOTIDE SEQUENCE [LARGE SCALE GENOMIC DNA]</scope>
    <source>
        <strain evidence="1">Glfc:IPQL:Cfum</strain>
    </source>
</reference>
<sequence>MAFKLVALVLAVAVAASAAPDSRIVGGTPTSIQEFPYIVALTYLYPGPGITVQRCVGSILSSFHVMTSGFCFTGAVLENMKVRAGSTLSMSGGEIRDIRDFIKHPNYEEDPRAGDIAICFLASPLFMTDTIAALFIPPQNQYLPDYTQVKAVSWGFVSEDGPQNEELKTVNLLKIPLADCQERYSDVAGVIIDDPVLCAGDQGPIGMCAGDSGAPLVIGQVIVGISSFNKNCGDETYPDVFTRIDRYTDWILDVATSPLATMRSNATIRTSPIVRA</sequence>
<evidence type="ECO:0000313" key="1">
    <source>
        <dbReference type="EMBL" id="KAI8425780.1"/>
    </source>
</evidence>
<protein>
    <submittedName>
        <fullName evidence="1">Uncharacterized protein</fullName>
    </submittedName>
</protein>